<accession>A0A5R9JA79</accession>
<name>A0A5R9JA79_9PROT</name>
<dbReference type="CDD" id="cd00038">
    <property type="entry name" value="CAP_ED"/>
    <property type="match status" value="1"/>
</dbReference>
<organism evidence="5 6">
    <name type="scientific">Lichenicoccus roseus</name>
    <dbReference type="NCBI Taxonomy" id="2683649"/>
    <lineage>
        <taxon>Bacteria</taxon>
        <taxon>Pseudomonadati</taxon>
        <taxon>Pseudomonadota</taxon>
        <taxon>Alphaproteobacteria</taxon>
        <taxon>Acetobacterales</taxon>
        <taxon>Acetobacteraceae</taxon>
        <taxon>Lichenicoccus</taxon>
    </lineage>
</organism>
<dbReference type="InterPro" id="IPR036390">
    <property type="entry name" value="WH_DNA-bd_sf"/>
</dbReference>
<dbReference type="GO" id="GO:0003677">
    <property type="term" value="F:DNA binding"/>
    <property type="evidence" value="ECO:0007669"/>
    <property type="project" value="UniProtKB-KW"/>
</dbReference>
<comment type="caution">
    <text evidence="5">The sequence shown here is derived from an EMBL/GenBank/DDBJ whole genome shotgun (WGS) entry which is preliminary data.</text>
</comment>
<gene>
    <name evidence="5" type="ORF">FE263_05015</name>
</gene>
<evidence type="ECO:0000256" key="2">
    <source>
        <dbReference type="ARBA" id="ARBA00023125"/>
    </source>
</evidence>
<dbReference type="RefSeq" id="WP_138324783.1">
    <property type="nucleotide sequence ID" value="NZ_VCDI01000001.1"/>
</dbReference>
<evidence type="ECO:0000256" key="1">
    <source>
        <dbReference type="ARBA" id="ARBA00023015"/>
    </source>
</evidence>
<dbReference type="AlphaFoldDB" id="A0A5R9JA79"/>
<feature type="domain" description="HTH crp-type" evidence="4">
    <location>
        <begin position="160"/>
        <end position="234"/>
    </location>
</feature>
<evidence type="ECO:0000313" key="5">
    <source>
        <dbReference type="EMBL" id="TLU74534.1"/>
    </source>
</evidence>
<proteinExistence type="predicted"/>
<dbReference type="InterPro" id="IPR012318">
    <property type="entry name" value="HTH_CRP"/>
</dbReference>
<dbReference type="Proteomes" id="UP000305654">
    <property type="component" value="Unassembled WGS sequence"/>
</dbReference>
<dbReference type="Gene3D" id="2.60.120.10">
    <property type="entry name" value="Jelly Rolls"/>
    <property type="match status" value="1"/>
</dbReference>
<sequence length="267" mass="30422">MLVATLSDREWWPVPNRNPLTRKLWNFLPLSEPDRTALESLASKEECFASHVDIVAEGSVPRSVFVLLEGMAIRYRNLSDGTRQVITFLIPGDVCDLHVFLLKTMDHSIGTLTPVRIAPVSRDGMMDLFTCHPRVSAALWWSSLQEEAMLRERIVALGRRDARGRIAYLLCELFWRHRAVGLTKGRSFSLPLTQTELGDALGLSAVHVNRILQDFRKHGLIVMERRKLELVSLPGLQKIADFNETYLHFGGAPKELTDYFERLESNR</sequence>
<keyword evidence="2" id="KW-0238">DNA-binding</keyword>
<evidence type="ECO:0000256" key="3">
    <source>
        <dbReference type="ARBA" id="ARBA00023163"/>
    </source>
</evidence>
<dbReference type="EMBL" id="VCDI01000001">
    <property type="protein sequence ID" value="TLU74534.1"/>
    <property type="molecule type" value="Genomic_DNA"/>
</dbReference>
<dbReference type="Pfam" id="PF13545">
    <property type="entry name" value="HTH_Crp_2"/>
    <property type="match status" value="1"/>
</dbReference>
<keyword evidence="1" id="KW-0805">Transcription regulation</keyword>
<protein>
    <submittedName>
        <fullName evidence="5">Crp/Fnr family transcriptional regulator</fullName>
    </submittedName>
</protein>
<dbReference type="InterPro" id="IPR018490">
    <property type="entry name" value="cNMP-bd_dom_sf"/>
</dbReference>
<evidence type="ECO:0000259" key="4">
    <source>
        <dbReference type="PROSITE" id="PS51063"/>
    </source>
</evidence>
<evidence type="ECO:0000313" key="6">
    <source>
        <dbReference type="Proteomes" id="UP000305654"/>
    </source>
</evidence>
<dbReference type="InterPro" id="IPR014710">
    <property type="entry name" value="RmlC-like_jellyroll"/>
</dbReference>
<dbReference type="SUPFAM" id="SSF46785">
    <property type="entry name" value="Winged helix' DNA-binding domain"/>
    <property type="match status" value="1"/>
</dbReference>
<keyword evidence="6" id="KW-1185">Reference proteome</keyword>
<dbReference type="Pfam" id="PF00027">
    <property type="entry name" value="cNMP_binding"/>
    <property type="match status" value="1"/>
</dbReference>
<dbReference type="PRINTS" id="PR00034">
    <property type="entry name" value="HTHCRP"/>
</dbReference>
<dbReference type="PROSITE" id="PS51063">
    <property type="entry name" value="HTH_CRP_2"/>
    <property type="match status" value="1"/>
</dbReference>
<dbReference type="OrthoDB" id="7584044at2"/>
<keyword evidence="3" id="KW-0804">Transcription</keyword>
<reference evidence="5 6" key="1">
    <citation type="submission" date="2019-05" db="EMBL/GenBank/DDBJ databases">
        <authorList>
            <person name="Pankratov T."/>
            <person name="Grouzdev D."/>
        </authorList>
    </citation>
    <scope>NUCLEOTIDE SEQUENCE [LARGE SCALE GENOMIC DNA]</scope>
    <source>
        <strain evidence="5 6">KEBCLARHB70R</strain>
    </source>
</reference>
<dbReference type="SMART" id="SM00419">
    <property type="entry name" value="HTH_CRP"/>
    <property type="match status" value="1"/>
</dbReference>
<dbReference type="SUPFAM" id="SSF51206">
    <property type="entry name" value="cAMP-binding domain-like"/>
    <property type="match status" value="1"/>
</dbReference>
<dbReference type="InterPro" id="IPR000595">
    <property type="entry name" value="cNMP-bd_dom"/>
</dbReference>
<dbReference type="GO" id="GO:0006355">
    <property type="term" value="P:regulation of DNA-templated transcription"/>
    <property type="evidence" value="ECO:0007669"/>
    <property type="project" value="InterPro"/>
</dbReference>